<reference evidence="3" key="2">
    <citation type="submission" date="2015-01" db="EMBL/GenBank/DDBJ databases">
        <title>Evolutionary Origins and Diversification of the Mycorrhizal Mutualists.</title>
        <authorList>
            <consortium name="DOE Joint Genome Institute"/>
            <consortium name="Mycorrhizal Genomics Consortium"/>
            <person name="Kohler A."/>
            <person name="Kuo A."/>
            <person name="Nagy L.G."/>
            <person name="Floudas D."/>
            <person name="Copeland A."/>
            <person name="Barry K.W."/>
            <person name="Cichocki N."/>
            <person name="Veneault-Fourrey C."/>
            <person name="LaButti K."/>
            <person name="Lindquist E.A."/>
            <person name="Lipzen A."/>
            <person name="Lundell T."/>
            <person name="Morin E."/>
            <person name="Murat C."/>
            <person name="Riley R."/>
            <person name="Ohm R."/>
            <person name="Sun H."/>
            <person name="Tunlid A."/>
            <person name="Henrissat B."/>
            <person name="Grigoriev I.V."/>
            <person name="Hibbett D.S."/>
            <person name="Martin F."/>
        </authorList>
    </citation>
    <scope>NUCLEOTIDE SEQUENCE [LARGE SCALE GENOMIC DNA]</scope>
    <source>
        <strain evidence="3">ATCC 200175</strain>
    </source>
</reference>
<evidence type="ECO:0000313" key="2">
    <source>
        <dbReference type="EMBL" id="KIJ06709.1"/>
    </source>
</evidence>
<evidence type="ECO:0000259" key="1">
    <source>
        <dbReference type="PROSITE" id="PS50011"/>
    </source>
</evidence>
<dbReference type="PROSITE" id="PS50011">
    <property type="entry name" value="PROTEIN_KINASE_DOM"/>
    <property type="match status" value="1"/>
</dbReference>
<proteinExistence type="predicted"/>
<accession>A0A0C9SMT0</accession>
<name>A0A0C9SMT0_PAXIN</name>
<dbReference type="SUPFAM" id="SSF56112">
    <property type="entry name" value="Protein kinase-like (PK-like)"/>
    <property type="match status" value="1"/>
</dbReference>
<dbReference type="InterPro" id="IPR008266">
    <property type="entry name" value="Tyr_kinase_AS"/>
</dbReference>
<gene>
    <name evidence="2" type="ORF">PAXINDRAFT_20092</name>
</gene>
<dbReference type="InterPro" id="IPR051681">
    <property type="entry name" value="Ser/Thr_Kinases-Pseudokinases"/>
</dbReference>
<dbReference type="Proteomes" id="UP000053647">
    <property type="component" value="Unassembled WGS sequence"/>
</dbReference>
<dbReference type="GO" id="GO:0004674">
    <property type="term" value="F:protein serine/threonine kinase activity"/>
    <property type="evidence" value="ECO:0007669"/>
    <property type="project" value="TreeGrafter"/>
</dbReference>
<dbReference type="OrthoDB" id="4062651at2759"/>
<dbReference type="Pfam" id="PF07714">
    <property type="entry name" value="PK_Tyr_Ser-Thr"/>
    <property type="match status" value="1"/>
</dbReference>
<sequence>MFVAVKSLRQFTTPDGEGSYRQSKMLCRELSIWARLDHENILAFYGIAFEFGPFPAIVGPWAQNGALGGYLARNPGLPTRDRVQLLCEVASGLHYLHGQMVIHGDLTGTNILIDASGKACLADFGLATIHQEFLGTSFFTSSSRANVRWAAPELFQVPEGQGNQSVLCSEETDVYSYGSIMLQVLSGQVPFSDSNVRQVNAKVVLGCRPPRETGWNGQPVPDIYWHFIERCWDKVPGRRPSSFEVLEFIRSQLESTQPK</sequence>
<dbReference type="InterPro" id="IPR001245">
    <property type="entry name" value="Ser-Thr/Tyr_kinase_cat_dom"/>
</dbReference>
<dbReference type="PANTHER" id="PTHR44329">
    <property type="entry name" value="SERINE/THREONINE-PROTEIN KINASE TNNI3K-RELATED"/>
    <property type="match status" value="1"/>
</dbReference>
<dbReference type="InterPro" id="IPR011009">
    <property type="entry name" value="Kinase-like_dom_sf"/>
</dbReference>
<dbReference type="PROSITE" id="PS00109">
    <property type="entry name" value="PROTEIN_KINASE_TYR"/>
    <property type="match status" value="1"/>
</dbReference>
<evidence type="ECO:0000313" key="3">
    <source>
        <dbReference type="Proteomes" id="UP000053647"/>
    </source>
</evidence>
<feature type="domain" description="Protein kinase" evidence="1">
    <location>
        <begin position="1"/>
        <end position="253"/>
    </location>
</feature>
<reference evidence="2 3" key="1">
    <citation type="submission" date="2014-06" db="EMBL/GenBank/DDBJ databases">
        <authorList>
            <consortium name="DOE Joint Genome Institute"/>
            <person name="Kuo A."/>
            <person name="Kohler A."/>
            <person name="Nagy L.G."/>
            <person name="Floudas D."/>
            <person name="Copeland A."/>
            <person name="Barry K.W."/>
            <person name="Cichocki N."/>
            <person name="Veneault-Fourrey C."/>
            <person name="LaButti K."/>
            <person name="Lindquist E.A."/>
            <person name="Lipzen A."/>
            <person name="Lundell T."/>
            <person name="Morin E."/>
            <person name="Murat C."/>
            <person name="Sun H."/>
            <person name="Tunlid A."/>
            <person name="Henrissat B."/>
            <person name="Grigoriev I.V."/>
            <person name="Hibbett D.S."/>
            <person name="Martin F."/>
            <person name="Nordberg H.P."/>
            <person name="Cantor M.N."/>
            <person name="Hua S.X."/>
        </authorList>
    </citation>
    <scope>NUCLEOTIDE SEQUENCE [LARGE SCALE GENOMIC DNA]</scope>
    <source>
        <strain evidence="2 3">ATCC 200175</strain>
    </source>
</reference>
<organism evidence="2 3">
    <name type="scientific">Paxillus involutus ATCC 200175</name>
    <dbReference type="NCBI Taxonomy" id="664439"/>
    <lineage>
        <taxon>Eukaryota</taxon>
        <taxon>Fungi</taxon>
        <taxon>Dikarya</taxon>
        <taxon>Basidiomycota</taxon>
        <taxon>Agaricomycotina</taxon>
        <taxon>Agaricomycetes</taxon>
        <taxon>Agaricomycetidae</taxon>
        <taxon>Boletales</taxon>
        <taxon>Paxilineae</taxon>
        <taxon>Paxillaceae</taxon>
        <taxon>Paxillus</taxon>
    </lineage>
</organism>
<dbReference type="AlphaFoldDB" id="A0A0C9SMT0"/>
<dbReference type="EMBL" id="KN820195">
    <property type="protein sequence ID" value="KIJ06709.1"/>
    <property type="molecule type" value="Genomic_DNA"/>
</dbReference>
<dbReference type="GO" id="GO:0005524">
    <property type="term" value="F:ATP binding"/>
    <property type="evidence" value="ECO:0007669"/>
    <property type="project" value="InterPro"/>
</dbReference>
<dbReference type="HOGENOM" id="CLU_000288_7_18_1"/>
<protein>
    <recommendedName>
        <fullName evidence="1">Protein kinase domain-containing protein</fullName>
    </recommendedName>
</protein>
<dbReference type="InterPro" id="IPR000719">
    <property type="entry name" value="Prot_kinase_dom"/>
</dbReference>
<dbReference type="Gene3D" id="1.10.510.10">
    <property type="entry name" value="Transferase(Phosphotransferase) domain 1"/>
    <property type="match status" value="1"/>
</dbReference>
<keyword evidence="3" id="KW-1185">Reference proteome</keyword>
<dbReference type="PIRSF" id="PIRSF000654">
    <property type="entry name" value="Integrin-linked_kinase"/>
    <property type="match status" value="1"/>
</dbReference>